<comment type="caution">
    <text evidence="3">The sequence shown here is derived from an EMBL/GenBank/DDBJ whole genome shotgun (WGS) entry which is preliminary data.</text>
</comment>
<gene>
    <name evidence="3" type="ORF">BCR34DRAFT_574785</name>
</gene>
<dbReference type="PANTHER" id="PTHR13246">
    <property type="entry name" value="ENDO BETA N-ACETYLGLUCOSAMINIDASE"/>
    <property type="match status" value="1"/>
</dbReference>
<dbReference type="STRING" id="1231657.A0A1Y1YTX8"/>
<dbReference type="InterPro" id="IPR005201">
    <property type="entry name" value="TIM_ENGase"/>
</dbReference>
<sequence>MLDSLGWKDILRPIRDGYRHLFPSPDSGPTPEEREKQRELDRLKGFTYFDTFDQLEAWNEAEADPIQRSNTPILPRPSSLQESADSKKSKVLLCHDYSGNYHEYEAVQGAEMAQEMYSCQYLQFVDTFIYFSHKLACVPPPSWTNGLHRNGVKALGTILIEPQTKGMERLLETDHDVGSDGKNVFPMARKLADIAIHYGFDGWLVNIEKPFLKDAWDPTLLKSFLEELRDHLGPEHNLIWYDAITVSNKVDYQNALTEQNLLFSRACSSILTNYSWKEKNAWDTYGLAKSHHIRPEDVFFGVDVWAQNSSKLTQPRVTFPERGGGGTNTGIAVAKLAEVGLSVGIFAPAWCFEHFPGPGLAVERTMWDGDELPDDLDCSCRDCSLRHAPNGELFITQSAREYPAGSERFFYTDFHRGVGFDKKTKRDASNIDKSALRSQLSSRSILPHISGSSVTGGSINILSQCLEEVQGHTQLVITVRRTQPTTSGETFVRSLPIFRLDMPADGSLQVRIQYQKHKSPPHLCAKFYLKFTNSLQFISLFEGEDRQTIEAPVLAESGADGNRLQEVGLFLEAAPVGVDSHRVVEVREICIAPHASLDSPLSYCIEDVQVKHGGSGETSHWRLCWKSRVDESMPARSGLPCSGITGPFSYFLIEVAGVSYGRAYALAFVLPRIAVDDLAGKGAIVRVVGIGFDGQHLAEYETRLRIQ</sequence>
<protein>
    <submittedName>
        <fullName evidence="3">Glycosyl hydrolase family 85 protein-like protein</fullName>
    </submittedName>
</protein>
<dbReference type="Proteomes" id="UP000193144">
    <property type="component" value="Unassembled WGS sequence"/>
</dbReference>
<keyword evidence="4" id="KW-1185">Reference proteome</keyword>
<evidence type="ECO:0000259" key="2">
    <source>
        <dbReference type="Pfam" id="PF03644"/>
    </source>
</evidence>
<dbReference type="GO" id="GO:0033925">
    <property type="term" value="F:mannosyl-glycoprotein endo-beta-N-acetylglucosaminidase activity"/>
    <property type="evidence" value="ECO:0007669"/>
    <property type="project" value="UniProtKB-EC"/>
</dbReference>
<reference evidence="3 4" key="1">
    <citation type="submission" date="2016-07" db="EMBL/GenBank/DDBJ databases">
        <title>Pervasive Adenine N6-methylation of Active Genes in Fungi.</title>
        <authorList>
            <consortium name="DOE Joint Genome Institute"/>
            <person name="Mondo S.J."/>
            <person name="Dannebaum R.O."/>
            <person name="Kuo R.C."/>
            <person name="Labutti K."/>
            <person name="Haridas S."/>
            <person name="Kuo A."/>
            <person name="Salamov A."/>
            <person name="Ahrendt S.R."/>
            <person name="Lipzen A."/>
            <person name="Sullivan W."/>
            <person name="Andreopoulos W.B."/>
            <person name="Clum A."/>
            <person name="Lindquist E."/>
            <person name="Daum C."/>
            <person name="Ramamoorthy G.K."/>
            <person name="Gryganskyi A."/>
            <person name="Culley D."/>
            <person name="Magnuson J.K."/>
            <person name="James T.Y."/>
            <person name="O'Malley M.A."/>
            <person name="Stajich J.E."/>
            <person name="Spatafora J.W."/>
            <person name="Visel A."/>
            <person name="Grigoriev I.V."/>
        </authorList>
    </citation>
    <scope>NUCLEOTIDE SEQUENCE [LARGE SCALE GENOMIC DNA]</scope>
    <source>
        <strain evidence="3 4">CBS 115471</strain>
    </source>
</reference>
<dbReference type="PANTHER" id="PTHR13246:SF1">
    <property type="entry name" value="CYTOSOLIC ENDO-BETA-N-ACETYLGLUCOSAMINIDASE"/>
    <property type="match status" value="1"/>
</dbReference>
<evidence type="ECO:0000313" key="4">
    <source>
        <dbReference type="Proteomes" id="UP000193144"/>
    </source>
</evidence>
<keyword evidence="3" id="KW-0378">Hydrolase</keyword>
<evidence type="ECO:0000256" key="1">
    <source>
        <dbReference type="SAM" id="MobiDB-lite"/>
    </source>
</evidence>
<dbReference type="AlphaFoldDB" id="A0A1Y1YTX8"/>
<feature type="region of interest" description="Disordered" evidence="1">
    <location>
        <begin position="64"/>
        <end position="87"/>
    </location>
</feature>
<feature type="domain" description="Cytosolic endo-beta-N-acetylglucosaminidase TIM barrel" evidence="2">
    <location>
        <begin position="104"/>
        <end position="419"/>
    </location>
</feature>
<organism evidence="3 4">
    <name type="scientific">Clohesyomyces aquaticus</name>
    <dbReference type="NCBI Taxonomy" id="1231657"/>
    <lineage>
        <taxon>Eukaryota</taxon>
        <taxon>Fungi</taxon>
        <taxon>Dikarya</taxon>
        <taxon>Ascomycota</taxon>
        <taxon>Pezizomycotina</taxon>
        <taxon>Dothideomycetes</taxon>
        <taxon>Pleosporomycetidae</taxon>
        <taxon>Pleosporales</taxon>
        <taxon>Lindgomycetaceae</taxon>
        <taxon>Clohesyomyces</taxon>
    </lineage>
</organism>
<feature type="region of interest" description="Disordered" evidence="1">
    <location>
        <begin position="18"/>
        <end position="37"/>
    </location>
</feature>
<feature type="compositionally biased region" description="Polar residues" evidence="1">
    <location>
        <begin position="67"/>
        <end position="83"/>
    </location>
</feature>
<proteinExistence type="predicted"/>
<dbReference type="OrthoDB" id="284473at2759"/>
<dbReference type="Gene3D" id="3.20.20.80">
    <property type="entry name" value="Glycosidases"/>
    <property type="match status" value="1"/>
</dbReference>
<name>A0A1Y1YTX8_9PLEO</name>
<dbReference type="InterPro" id="IPR032979">
    <property type="entry name" value="ENGase"/>
</dbReference>
<dbReference type="GO" id="GO:0005829">
    <property type="term" value="C:cytosol"/>
    <property type="evidence" value="ECO:0007669"/>
    <property type="project" value="UniProtKB-SubCell"/>
</dbReference>
<accession>A0A1Y1YTX8</accession>
<evidence type="ECO:0000313" key="3">
    <source>
        <dbReference type="EMBL" id="ORY01493.1"/>
    </source>
</evidence>
<dbReference type="EMBL" id="MCFA01000169">
    <property type="protein sequence ID" value="ORY01493.1"/>
    <property type="molecule type" value="Genomic_DNA"/>
</dbReference>
<dbReference type="Pfam" id="PF03644">
    <property type="entry name" value="Glyco_hydro_85"/>
    <property type="match status" value="1"/>
</dbReference>